<feature type="region of interest" description="Disordered" evidence="1">
    <location>
        <begin position="1"/>
        <end position="51"/>
    </location>
</feature>
<accession>A0ABR3QZ44</accession>
<sequence>MDRVNSTEDANTSQEQLRTQSRAPASADEDRRRMPPPPPPKNTTGHPMLSAQNINGNIISKNTQSRPINPLNPPVQLPTSQGILHRSKSARVTKQSYHTAHKQPYSTQETQRLAQLHEAHAQAQERARQEQKQKEEYIFRHTRPREALHNGVHMLDTELDHVAFDMCQYFDSTDYRYGHLPSMNLDLPFPSIEDMDLTAVNEDDESASVLGPTLEDAPDLGDEPTGPENFIDLTNTDSERNEQEPTPLFNAPVPHDRFINAYELPAYNPTTASDSDFFTVGAGHETGTFLEPEWDEDEGCWRAPDTDVSQEGALVGELLQYAEEEKTSQSTDEASGWI</sequence>
<reference evidence="2 3" key="1">
    <citation type="submission" date="2024-02" db="EMBL/GenBank/DDBJ databases">
        <title>De novo assembly and annotation of 12 fungi associated with fruit tree decline syndrome in Ontario, Canada.</title>
        <authorList>
            <person name="Sulman M."/>
            <person name="Ellouze W."/>
            <person name="Ilyukhin E."/>
        </authorList>
    </citation>
    <scope>NUCLEOTIDE SEQUENCE [LARGE SCALE GENOMIC DNA]</scope>
    <source>
        <strain evidence="2 3">M42-189</strain>
    </source>
</reference>
<dbReference type="EMBL" id="JAKJXO020000013">
    <property type="protein sequence ID" value="KAL1597027.1"/>
    <property type="molecule type" value="Genomic_DNA"/>
</dbReference>
<evidence type="ECO:0000256" key="1">
    <source>
        <dbReference type="SAM" id="MobiDB-lite"/>
    </source>
</evidence>
<protein>
    <submittedName>
        <fullName evidence="2">Uncharacterized protein</fullName>
    </submittedName>
</protein>
<feature type="compositionally biased region" description="Polar residues" evidence="1">
    <location>
        <begin position="42"/>
        <end position="51"/>
    </location>
</feature>
<evidence type="ECO:0000313" key="2">
    <source>
        <dbReference type="EMBL" id="KAL1597027.1"/>
    </source>
</evidence>
<gene>
    <name evidence="2" type="ORF">SLS60_008609</name>
</gene>
<organism evidence="2 3">
    <name type="scientific">Paraconiothyrium brasiliense</name>
    <dbReference type="NCBI Taxonomy" id="300254"/>
    <lineage>
        <taxon>Eukaryota</taxon>
        <taxon>Fungi</taxon>
        <taxon>Dikarya</taxon>
        <taxon>Ascomycota</taxon>
        <taxon>Pezizomycotina</taxon>
        <taxon>Dothideomycetes</taxon>
        <taxon>Pleosporomycetidae</taxon>
        <taxon>Pleosporales</taxon>
        <taxon>Massarineae</taxon>
        <taxon>Didymosphaeriaceae</taxon>
        <taxon>Paraconiothyrium</taxon>
    </lineage>
</organism>
<dbReference type="Proteomes" id="UP001521785">
    <property type="component" value="Unassembled WGS sequence"/>
</dbReference>
<comment type="caution">
    <text evidence="2">The sequence shown here is derived from an EMBL/GenBank/DDBJ whole genome shotgun (WGS) entry which is preliminary data.</text>
</comment>
<proteinExistence type="predicted"/>
<keyword evidence="3" id="KW-1185">Reference proteome</keyword>
<evidence type="ECO:0000313" key="3">
    <source>
        <dbReference type="Proteomes" id="UP001521785"/>
    </source>
</evidence>
<feature type="region of interest" description="Disordered" evidence="1">
    <location>
        <begin position="203"/>
        <end position="228"/>
    </location>
</feature>
<feature type="compositionally biased region" description="Polar residues" evidence="1">
    <location>
        <begin position="7"/>
        <end position="23"/>
    </location>
</feature>
<name>A0ABR3QZ44_9PLEO</name>